<proteinExistence type="inferred from homology"/>
<dbReference type="GO" id="GO:0034314">
    <property type="term" value="P:Arp2/3 complex-mediated actin nucleation"/>
    <property type="evidence" value="ECO:0007669"/>
    <property type="project" value="InterPro"/>
</dbReference>
<keyword evidence="10" id="KW-1185">Reference proteome</keyword>
<evidence type="ECO:0000256" key="2">
    <source>
        <dbReference type="ARBA" id="ARBA00006260"/>
    </source>
</evidence>
<evidence type="ECO:0000256" key="3">
    <source>
        <dbReference type="ARBA" id="ARBA00022490"/>
    </source>
</evidence>
<keyword evidence="6" id="KW-0009">Actin-binding</keyword>
<dbReference type="PROSITE" id="PS50082">
    <property type="entry name" value="WD_REPEATS_2"/>
    <property type="match status" value="1"/>
</dbReference>
<evidence type="ECO:0000313" key="10">
    <source>
        <dbReference type="Proteomes" id="UP000265020"/>
    </source>
</evidence>
<dbReference type="InterPro" id="IPR015943">
    <property type="entry name" value="WD40/YVTN_repeat-like_dom_sf"/>
</dbReference>
<dbReference type="AlphaFoldDB" id="A0A3Q2DYH1"/>
<dbReference type="OMA" id="WWVPGRG"/>
<name>A0A3Q2DYH1_CYPVA</name>
<dbReference type="SMART" id="SM00320">
    <property type="entry name" value="WD40"/>
    <property type="match status" value="2"/>
</dbReference>
<dbReference type="Ensembl" id="ENSCVAT00000003187.1">
    <property type="protein sequence ID" value="ENSCVAP00000024837.1"/>
    <property type="gene ID" value="ENSCVAG00000009172.1"/>
</dbReference>
<keyword evidence="7" id="KW-0206">Cytoskeleton</keyword>
<evidence type="ECO:0000256" key="6">
    <source>
        <dbReference type="ARBA" id="ARBA00023203"/>
    </source>
</evidence>
<evidence type="ECO:0000256" key="4">
    <source>
        <dbReference type="ARBA" id="ARBA00022574"/>
    </source>
</evidence>
<reference evidence="9" key="1">
    <citation type="submission" date="2025-08" db="UniProtKB">
        <authorList>
            <consortium name="Ensembl"/>
        </authorList>
    </citation>
    <scope>IDENTIFICATION</scope>
</reference>
<dbReference type="PANTHER" id="PTHR10709">
    <property type="entry name" value="ACTIN-RELATED PROTEIN 2/3 COMPLEX SUBUNIT 1"/>
    <property type="match status" value="1"/>
</dbReference>
<evidence type="ECO:0000256" key="1">
    <source>
        <dbReference type="ARBA" id="ARBA00004245"/>
    </source>
</evidence>
<dbReference type="InterPro" id="IPR001680">
    <property type="entry name" value="WD40_rpt"/>
</dbReference>
<evidence type="ECO:0000256" key="7">
    <source>
        <dbReference type="ARBA" id="ARBA00023212"/>
    </source>
</evidence>
<sequence length="163" mass="18693">MEPQCKSSHPRTRNSERIVLANINQNKSSRVVYFEYISQPVLCLCSKITYFLTELAVSPNNNLVNIYEKKGKDWVKIHELTEHSGRITGIDWAPVSNRIVTCASDRNAYVWTLKDGVWKPTLVLVRINRAATCVKWSPLENKFALGSGARLISVCYFEKENDW</sequence>
<dbReference type="Proteomes" id="UP000265020">
    <property type="component" value="Unassembled WGS sequence"/>
</dbReference>
<comment type="similarity">
    <text evidence="2">Belongs to the WD repeat ARPC1 family.</text>
</comment>
<feature type="repeat" description="WD" evidence="8">
    <location>
        <begin position="80"/>
        <end position="116"/>
    </location>
</feature>
<evidence type="ECO:0000256" key="8">
    <source>
        <dbReference type="PROSITE-ProRule" id="PRU00221"/>
    </source>
</evidence>
<dbReference type="GeneTree" id="ENSGT00950000183183"/>
<evidence type="ECO:0000256" key="5">
    <source>
        <dbReference type="ARBA" id="ARBA00022737"/>
    </source>
</evidence>
<dbReference type="GO" id="GO:0051015">
    <property type="term" value="F:actin filament binding"/>
    <property type="evidence" value="ECO:0007669"/>
    <property type="project" value="TreeGrafter"/>
</dbReference>
<dbReference type="STRING" id="28743.ENSCVAP00000024837"/>
<dbReference type="SUPFAM" id="SSF50978">
    <property type="entry name" value="WD40 repeat-like"/>
    <property type="match status" value="1"/>
</dbReference>
<dbReference type="PROSITE" id="PS50294">
    <property type="entry name" value="WD_REPEATS_REGION"/>
    <property type="match status" value="1"/>
</dbReference>
<organism evidence="9 10">
    <name type="scientific">Cyprinodon variegatus</name>
    <name type="common">Sheepshead minnow</name>
    <dbReference type="NCBI Taxonomy" id="28743"/>
    <lineage>
        <taxon>Eukaryota</taxon>
        <taxon>Metazoa</taxon>
        <taxon>Chordata</taxon>
        <taxon>Craniata</taxon>
        <taxon>Vertebrata</taxon>
        <taxon>Euteleostomi</taxon>
        <taxon>Actinopterygii</taxon>
        <taxon>Neopterygii</taxon>
        <taxon>Teleostei</taxon>
        <taxon>Neoteleostei</taxon>
        <taxon>Acanthomorphata</taxon>
        <taxon>Ovalentaria</taxon>
        <taxon>Atherinomorphae</taxon>
        <taxon>Cyprinodontiformes</taxon>
        <taxon>Cyprinodontidae</taxon>
        <taxon>Cyprinodon</taxon>
    </lineage>
</organism>
<dbReference type="Gene3D" id="2.130.10.10">
    <property type="entry name" value="YVTN repeat-like/Quinoprotein amine dehydrogenase"/>
    <property type="match status" value="1"/>
</dbReference>
<comment type="subcellular location">
    <subcellularLocation>
        <location evidence="1">Cytoplasm</location>
        <location evidence="1">Cytoskeleton</location>
    </subcellularLocation>
</comment>
<dbReference type="PANTHER" id="PTHR10709:SF17">
    <property type="entry name" value="ACTIN-RELATED PROTEIN 2_3 COMPLEX SUBUNIT"/>
    <property type="match status" value="1"/>
</dbReference>
<dbReference type="InterPro" id="IPR036322">
    <property type="entry name" value="WD40_repeat_dom_sf"/>
</dbReference>
<keyword evidence="4 8" id="KW-0853">WD repeat</keyword>
<reference evidence="9" key="2">
    <citation type="submission" date="2025-09" db="UniProtKB">
        <authorList>
            <consortium name="Ensembl"/>
        </authorList>
    </citation>
    <scope>IDENTIFICATION</scope>
</reference>
<dbReference type="InterPro" id="IPR017383">
    <property type="entry name" value="ARPC1"/>
</dbReference>
<keyword evidence="3" id="KW-0963">Cytoplasm</keyword>
<dbReference type="GO" id="GO:0005885">
    <property type="term" value="C:Arp2/3 protein complex"/>
    <property type="evidence" value="ECO:0007669"/>
    <property type="project" value="InterPro"/>
</dbReference>
<evidence type="ECO:0000313" key="9">
    <source>
        <dbReference type="Ensembl" id="ENSCVAP00000024837.1"/>
    </source>
</evidence>
<accession>A0A3Q2DYH1</accession>
<dbReference type="Pfam" id="PF00400">
    <property type="entry name" value="WD40"/>
    <property type="match status" value="1"/>
</dbReference>
<keyword evidence="5" id="KW-0677">Repeat</keyword>
<protein>
    <submittedName>
        <fullName evidence="9">Uncharacterized protein</fullName>
    </submittedName>
</protein>